<dbReference type="PANTHER" id="PTHR35834:SF2">
    <property type="entry name" value="ATAXIN-10 DOMAIN-CONTAINING PROTEIN"/>
    <property type="match status" value="1"/>
</dbReference>
<proteinExistence type="predicted"/>
<sequence length="118" mass="13355">MEESEKAPQLVQVLEALKEATHDIQRHHSSDSPPIKALLQLHTILSSSDPNLSALSDHLNRLKTLVDSLNNSKGLRSFFTRPPLHALPLTRRRRNRVRNPSLDRPRNSPPPLRLATKP</sequence>
<protein>
    <submittedName>
        <fullName evidence="2">Uncharacterized protein</fullName>
    </submittedName>
</protein>
<dbReference type="Proteomes" id="UP000289340">
    <property type="component" value="Chromosome 11"/>
</dbReference>
<name>A0A445I5S1_GLYSO</name>
<evidence type="ECO:0000256" key="1">
    <source>
        <dbReference type="SAM" id="MobiDB-lite"/>
    </source>
</evidence>
<gene>
    <name evidence="2" type="ORF">D0Y65_030878</name>
</gene>
<evidence type="ECO:0000313" key="2">
    <source>
        <dbReference type="EMBL" id="RZB81349.1"/>
    </source>
</evidence>
<organism evidence="2 3">
    <name type="scientific">Glycine soja</name>
    <name type="common">Wild soybean</name>
    <dbReference type="NCBI Taxonomy" id="3848"/>
    <lineage>
        <taxon>Eukaryota</taxon>
        <taxon>Viridiplantae</taxon>
        <taxon>Streptophyta</taxon>
        <taxon>Embryophyta</taxon>
        <taxon>Tracheophyta</taxon>
        <taxon>Spermatophyta</taxon>
        <taxon>Magnoliopsida</taxon>
        <taxon>eudicotyledons</taxon>
        <taxon>Gunneridae</taxon>
        <taxon>Pentapetalae</taxon>
        <taxon>rosids</taxon>
        <taxon>fabids</taxon>
        <taxon>Fabales</taxon>
        <taxon>Fabaceae</taxon>
        <taxon>Papilionoideae</taxon>
        <taxon>50 kb inversion clade</taxon>
        <taxon>NPAAA clade</taxon>
        <taxon>indigoferoid/millettioid clade</taxon>
        <taxon>Phaseoleae</taxon>
        <taxon>Glycine</taxon>
        <taxon>Glycine subgen. Soja</taxon>
    </lineage>
</organism>
<dbReference type="PANTHER" id="PTHR35834">
    <property type="entry name" value="ARMADILLO-TYPE FOLD PROTEIN-RELATED"/>
    <property type="match status" value="1"/>
</dbReference>
<evidence type="ECO:0000313" key="3">
    <source>
        <dbReference type="Proteomes" id="UP000289340"/>
    </source>
</evidence>
<comment type="caution">
    <text evidence="2">The sequence shown here is derived from an EMBL/GenBank/DDBJ whole genome shotgun (WGS) entry which is preliminary data.</text>
</comment>
<dbReference type="AlphaFoldDB" id="A0A445I5S1"/>
<feature type="region of interest" description="Disordered" evidence="1">
    <location>
        <begin position="83"/>
        <end position="118"/>
    </location>
</feature>
<dbReference type="SMR" id="A0A445I5S1"/>
<accession>A0A445I5S1</accession>
<dbReference type="EMBL" id="QZWG01000011">
    <property type="protein sequence ID" value="RZB81349.1"/>
    <property type="molecule type" value="Genomic_DNA"/>
</dbReference>
<reference evidence="2 3" key="1">
    <citation type="submission" date="2018-09" db="EMBL/GenBank/DDBJ databases">
        <title>A high-quality reference genome of wild soybean provides a powerful tool to mine soybean genomes.</title>
        <authorList>
            <person name="Xie M."/>
            <person name="Chung C.Y.L."/>
            <person name="Li M.-W."/>
            <person name="Wong F.-L."/>
            <person name="Chan T.-F."/>
            <person name="Lam H.-M."/>
        </authorList>
    </citation>
    <scope>NUCLEOTIDE SEQUENCE [LARGE SCALE GENOMIC DNA]</scope>
    <source>
        <strain evidence="3">cv. W05</strain>
        <tissue evidence="2">Hypocotyl of etiolated seedlings</tissue>
    </source>
</reference>
<keyword evidence="3" id="KW-1185">Reference proteome</keyword>